<gene>
    <name evidence="2" type="primary">30</name>
    <name evidence="2" type="ORF">SEA_HONK_30</name>
</gene>
<dbReference type="Proteomes" id="UP000693682">
    <property type="component" value="Segment"/>
</dbReference>
<proteinExistence type="predicted"/>
<organism evidence="2 3">
    <name type="scientific">Microbacterium phage Honk</name>
    <dbReference type="NCBI Taxonomy" id="2836095"/>
    <lineage>
        <taxon>Viruses</taxon>
        <taxon>Duplodnaviria</taxon>
        <taxon>Heunggongvirae</taxon>
        <taxon>Uroviricota</taxon>
        <taxon>Caudoviricetes</taxon>
        <taxon>Casidaviridae</taxon>
        <taxon>Honkvirus</taxon>
        <taxon>Honkvirus honk</taxon>
    </lineage>
</organism>
<accession>A0A8F3E8A8</accession>
<keyword evidence="3" id="KW-1185">Reference proteome</keyword>
<name>A0A8F3E8A8_9CAUD</name>
<reference evidence="2" key="1">
    <citation type="submission" date="2021-04" db="EMBL/GenBank/DDBJ databases">
        <authorList>
            <person name="Ulbrich M."/>
            <person name="Aldana K.S."/>
            <person name="Brown J.W."/>
            <person name="Campbell D.M."/>
            <person name="Chai A.E."/>
            <person name="Dalson K.A."/>
            <person name="Dembinski E."/>
            <person name="Gomez D.E."/>
            <person name="Gupta K."/>
            <person name="Guyot M."/>
            <person name="Hocutt K.M."/>
            <person name="Holsinger J.M."/>
            <person name="Ibarra L.A."/>
            <person name="Jeon T.-Y."/>
            <person name="Mackenzie M."/>
            <person name="Marquez I.-P.P."/>
            <person name="Mathenge R.W."/>
            <person name="Mo B.F."/>
            <person name="Nelson S."/>
            <person name="Zepeda J."/>
            <person name="Zhang L.J."/>
            <person name="Ngo R."/>
            <person name="Tse V.Y."/>
            <person name="Garlena R.A."/>
            <person name="Russell D.A."/>
            <person name="Pope W.H."/>
            <person name="Jacobs-Sera D."/>
            <person name="Hatfull G.F."/>
            <person name="Reddi K."/>
            <person name="Moberg-Parker J."/>
            <person name="Freise A.C."/>
        </authorList>
    </citation>
    <scope>NUCLEOTIDE SEQUENCE</scope>
</reference>
<feature type="region of interest" description="Disordered" evidence="1">
    <location>
        <begin position="1"/>
        <end position="38"/>
    </location>
</feature>
<protein>
    <submittedName>
        <fullName evidence="2">Uncharacterized protein</fullName>
    </submittedName>
</protein>
<feature type="compositionally biased region" description="Pro residues" evidence="1">
    <location>
        <begin position="29"/>
        <end position="38"/>
    </location>
</feature>
<evidence type="ECO:0000313" key="2">
    <source>
        <dbReference type="EMBL" id="QWY81853.1"/>
    </source>
</evidence>
<evidence type="ECO:0000256" key="1">
    <source>
        <dbReference type="SAM" id="MobiDB-lite"/>
    </source>
</evidence>
<sequence>MTPPSRGGAFSRIPRAASLPQALAVIRGPRPPRPQASA</sequence>
<evidence type="ECO:0000313" key="3">
    <source>
        <dbReference type="Proteomes" id="UP000693682"/>
    </source>
</evidence>
<dbReference type="EMBL" id="MW862981">
    <property type="protein sequence ID" value="QWY81853.1"/>
    <property type="molecule type" value="Genomic_DNA"/>
</dbReference>